<evidence type="ECO:0000313" key="1">
    <source>
        <dbReference type="EMBL" id="OOC10247.1"/>
    </source>
</evidence>
<dbReference type="EMBL" id="MUZR01000021">
    <property type="protein sequence ID" value="OOC10247.1"/>
    <property type="molecule type" value="Genomic_DNA"/>
</dbReference>
<accession>A0A1V2ZYQ6</accession>
<keyword evidence="2" id="KW-1185">Reference proteome</keyword>
<reference evidence="1 2" key="1">
    <citation type="submission" date="2017-02" db="EMBL/GenBank/DDBJ databases">
        <title>Genomic diversity within the haloalkaliphilic genus Thioalkalivibrio.</title>
        <authorList>
            <person name="Ahn A.-C."/>
            <person name="Meier-Kolthoff J."/>
            <person name="Overmars L."/>
            <person name="Richter M."/>
            <person name="Woyke T."/>
            <person name="Sorokin D.Y."/>
            <person name="Muyzer G."/>
        </authorList>
    </citation>
    <scope>NUCLEOTIDE SEQUENCE [LARGE SCALE GENOMIC DNA]</scope>
    <source>
        <strain evidence="1 2">HL17</strain>
    </source>
</reference>
<protein>
    <submittedName>
        <fullName evidence="1">Uncharacterized protein</fullName>
    </submittedName>
</protein>
<gene>
    <name evidence="1" type="ORF">B1A74_07030</name>
</gene>
<sequence length="131" mass="15002">QARIARIHRGEEGHFGDLIRVSLERGRMRIGGRERRYAPLAFTLADGETRTVEVHSERRSGEMKVAYREGLLLLDLPSRGRNEFGAARLPWRSGWRRGETRRVDSDGPLELRNVRVHVEAVPLPGHGARRF</sequence>
<dbReference type="AlphaFoldDB" id="A0A1V2ZYQ6"/>
<evidence type="ECO:0000313" key="2">
    <source>
        <dbReference type="Proteomes" id="UP000189177"/>
    </source>
</evidence>
<feature type="non-terminal residue" evidence="1">
    <location>
        <position position="1"/>
    </location>
</feature>
<name>A0A1V2ZYQ6_9GAMM</name>
<organism evidence="1 2">
    <name type="scientific">Thioalkalivibrio halophilus</name>
    <dbReference type="NCBI Taxonomy" id="252474"/>
    <lineage>
        <taxon>Bacteria</taxon>
        <taxon>Pseudomonadati</taxon>
        <taxon>Pseudomonadota</taxon>
        <taxon>Gammaproteobacteria</taxon>
        <taxon>Chromatiales</taxon>
        <taxon>Ectothiorhodospiraceae</taxon>
        <taxon>Thioalkalivibrio</taxon>
    </lineage>
</organism>
<comment type="caution">
    <text evidence="1">The sequence shown here is derived from an EMBL/GenBank/DDBJ whole genome shotgun (WGS) entry which is preliminary data.</text>
</comment>
<proteinExistence type="predicted"/>
<dbReference type="Proteomes" id="UP000189177">
    <property type="component" value="Unassembled WGS sequence"/>
</dbReference>